<dbReference type="GO" id="GO:0046933">
    <property type="term" value="F:proton-transporting ATP synthase activity, rotational mechanism"/>
    <property type="evidence" value="ECO:0007669"/>
    <property type="project" value="TreeGrafter"/>
</dbReference>
<protein>
    <submittedName>
        <fullName evidence="2">Mitochondrial F1-F0 ATP synthase subunit F of fungi-domain-containing protein</fullName>
    </submittedName>
</protein>
<name>A0A8K0RBP0_9PLEO</name>
<sequence>MLGEQPSAAESRIRSFLPNLTVDPISPHRLARPAVKMSFIQKRGLSTLIPPKIASPSVIGASPNAVRMQKVVSFYEKLPRGPAPEPAGKGLLGRYQKKYMGKNPSARPLVHVIGFLIALGYAQNYYFHLRHHKNNTH</sequence>
<dbReference type="PANTHER" id="PTHR28161">
    <property type="entry name" value="ATP SYNTHASE SUBUNIT F, MITOCHONDRIAL"/>
    <property type="match status" value="1"/>
</dbReference>
<keyword evidence="1" id="KW-0472">Membrane</keyword>
<keyword evidence="1" id="KW-1133">Transmembrane helix</keyword>
<proteinExistence type="predicted"/>
<dbReference type="EMBL" id="JAGMVJ010000007">
    <property type="protein sequence ID" value="KAH7089163.1"/>
    <property type="molecule type" value="Genomic_DNA"/>
</dbReference>
<organism evidence="2 3">
    <name type="scientific">Paraphoma chrysanthemicola</name>
    <dbReference type="NCBI Taxonomy" id="798071"/>
    <lineage>
        <taxon>Eukaryota</taxon>
        <taxon>Fungi</taxon>
        <taxon>Dikarya</taxon>
        <taxon>Ascomycota</taxon>
        <taxon>Pezizomycotina</taxon>
        <taxon>Dothideomycetes</taxon>
        <taxon>Pleosporomycetidae</taxon>
        <taxon>Pleosporales</taxon>
        <taxon>Pleosporineae</taxon>
        <taxon>Phaeosphaeriaceae</taxon>
        <taxon>Paraphoma</taxon>
    </lineage>
</organism>
<gene>
    <name evidence="2" type="ORF">FB567DRAFT_523159</name>
</gene>
<evidence type="ECO:0000256" key="1">
    <source>
        <dbReference type="SAM" id="Phobius"/>
    </source>
</evidence>
<dbReference type="InterPro" id="IPR019727">
    <property type="entry name" value="ATP_synth_F0_fsu_mt_fun"/>
</dbReference>
<keyword evidence="1" id="KW-0812">Transmembrane</keyword>
<reference evidence="2" key="1">
    <citation type="journal article" date="2021" name="Nat. Commun.">
        <title>Genetic determinants of endophytism in the Arabidopsis root mycobiome.</title>
        <authorList>
            <person name="Mesny F."/>
            <person name="Miyauchi S."/>
            <person name="Thiergart T."/>
            <person name="Pickel B."/>
            <person name="Atanasova L."/>
            <person name="Karlsson M."/>
            <person name="Huettel B."/>
            <person name="Barry K.W."/>
            <person name="Haridas S."/>
            <person name="Chen C."/>
            <person name="Bauer D."/>
            <person name="Andreopoulos W."/>
            <person name="Pangilinan J."/>
            <person name="LaButti K."/>
            <person name="Riley R."/>
            <person name="Lipzen A."/>
            <person name="Clum A."/>
            <person name="Drula E."/>
            <person name="Henrissat B."/>
            <person name="Kohler A."/>
            <person name="Grigoriev I.V."/>
            <person name="Martin F.M."/>
            <person name="Hacquard S."/>
        </authorList>
    </citation>
    <scope>NUCLEOTIDE SEQUENCE</scope>
    <source>
        <strain evidence="2">MPI-SDFR-AT-0120</strain>
    </source>
</reference>
<evidence type="ECO:0000313" key="2">
    <source>
        <dbReference type="EMBL" id="KAH7089163.1"/>
    </source>
</evidence>
<accession>A0A8K0RBP0</accession>
<evidence type="ECO:0000313" key="3">
    <source>
        <dbReference type="Proteomes" id="UP000813461"/>
    </source>
</evidence>
<keyword evidence="3" id="KW-1185">Reference proteome</keyword>
<dbReference type="AlphaFoldDB" id="A0A8K0RBP0"/>
<dbReference type="OrthoDB" id="5561579at2759"/>
<comment type="caution">
    <text evidence="2">The sequence shown here is derived from an EMBL/GenBank/DDBJ whole genome shotgun (WGS) entry which is preliminary data.</text>
</comment>
<dbReference type="Pfam" id="PF10791">
    <property type="entry name" value="F1F0-ATPsyn_F"/>
    <property type="match status" value="1"/>
</dbReference>
<dbReference type="Proteomes" id="UP000813461">
    <property type="component" value="Unassembled WGS sequence"/>
</dbReference>
<dbReference type="PANTHER" id="PTHR28161:SF1">
    <property type="entry name" value="ATP SYNTHASE SUBUNIT F, MITOCHONDRIAL"/>
    <property type="match status" value="1"/>
</dbReference>
<feature type="transmembrane region" description="Helical" evidence="1">
    <location>
        <begin position="108"/>
        <end position="127"/>
    </location>
</feature>